<reference evidence="1 2" key="1">
    <citation type="submission" date="2021-03" db="EMBL/GenBank/DDBJ databases">
        <title>Genomic Encyclopedia of Type Strains, Phase IV (KMG-IV): sequencing the most valuable type-strain genomes for metagenomic binning, comparative biology and taxonomic classification.</title>
        <authorList>
            <person name="Goeker M."/>
        </authorList>
    </citation>
    <scope>NUCLEOTIDE SEQUENCE [LARGE SCALE GENOMIC DNA]</scope>
    <source>
        <strain evidence="1 2">DSM 21600</strain>
    </source>
</reference>
<gene>
    <name evidence="1" type="ORF">J2Z17_004170</name>
</gene>
<protein>
    <submittedName>
        <fullName evidence="1">Uncharacterized protein</fullName>
    </submittedName>
</protein>
<proteinExistence type="predicted"/>
<evidence type="ECO:0000313" key="2">
    <source>
        <dbReference type="Proteomes" id="UP000759443"/>
    </source>
</evidence>
<evidence type="ECO:0000313" key="1">
    <source>
        <dbReference type="EMBL" id="MBP1852712.1"/>
    </source>
</evidence>
<accession>A0ABS4E457</accession>
<name>A0ABS4E457_9HYPH</name>
<sequence>MIRLSVELKATADELPKAKPADLPEIASELQVLARLAASMERELDVLRLGEASRQGGKALEQLATEQLTHLVRDPEGKVIHHDFGRKP</sequence>
<dbReference type="Proteomes" id="UP000759443">
    <property type="component" value="Unassembled WGS sequence"/>
</dbReference>
<dbReference type="RefSeq" id="WP_209947779.1">
    <property type="nucleotide sequence ID" value="NZ_JAGGJU010000012.1"/>
</dbReference>
<dbReference type="EMBL" id="JAGGJU010000012">
    <property type="protein sequence ID" value="MBP1852712.1"/>
    <property type="molecule type" value="Genomic_DNA"/>
</dbReference>
<comment type="caution">
    <text evidence="1">The sequence shown here is derived from an EMBL/GenBank/DDBJ whole genome shotgun (WGS) entry which is preliminary data.</text>
</comment>
<organism evidence="1 2">
    <name type="scientific">Rhizobium halophytocola</name>
    <dbReference type="NCBI Taxonomy" id="735519"/>
    <lineage>
        <taxon>Bacteria</taxon>
        <taxon>Pseudomonadati</taxon>
        <taxon>Pseudomonadota</taxon>
        <taxon>Alphaproteobacteria</taxon>
        <taxon>Hyphomicrobiales</taxon>
        <taxon>Rhizobiaceae</taxon>
        <taxon>Rhizobium/Agrobacterium group</taxon>
        <taxon>Rhizobium</taxon>
    </lineage>
</organism>
<keyword evidence="2" id="KW-1185">Reference proteome</keyword>